<sequence length="59" mass="6047">MVACNLGPKLTLSAPTVVQRIGDSAILAVFPACRWRDVPKLMTQASPGSYSSADPGGSG</sequence>
<gene>
    <name evidence="1" type="ORF">PXEA_LOCUS9214</name>
</gene>
<dbReference type="EMBL" id="CAAALY010025875">
    <property type="protein sequence ID" value="VEL15774.1"/>
    <property type="molecule type" value="Genomic_DNA"/>
</dbReference>
<evidence type="ECO:0000313" key="2">
    <source>
        <dbReference type="Proteomes" id="UP000784294"/>
    </source>
</evidence>
<accession>A0A448WMY8</accession>
<protein>
    <submittedName>
        <fullName evidence="1">Uncharacterized protein</fullName>
    </submittedName>
</protein>
<evidence type="ECO:0000313" key="1">
    <source>
        <dbReference type="EMBL" id="VEL15774.1"/>
    </source>
</evidence>
<name>A0A448WMY8_9PLAT</name>
<comment type="caution">
    <text evidence="1">The sequence shown here is derived from an EMBL/GenBank/DDBJ whole genome shotgun (WGS) entry which is preliminary data.</text>
</comment>
<dbReference type="AlphaFoldDB" id="A0A448WMY8"/>
<proteinExistence type="predicted"/>
<organism evidence="1 2">
    <name type="scientific">Protopolystoma xenopodis</name>
    <dbReference type="NCBI Taxonomy" id="117903"/>
    <lineage>
        <taxon>Eukaryota</taxon>
        <taxon>Metazoa</taxon>
        <taxon>Spiralia</taxon>
        <taxon>Lophotrochozoa</taxon>
        <taxon>Platyhelminthes</taxon>
        <taxon>Monogenea</taxon>
        <taxon>Polyopisthocotylea</taxon>
        <taxon>Polystomatidea</taxon>
        <taxon>Polystomatidae</taxon>
        <taxon>Protopolystoma</taxon>
    </lineage>
</organism>
<dbReference type="Proteomes" id="UP000784294">
    <property type="component" value="Unassembled WGS sequence"/>
</dbReference>
<keyword evidence="2" id="KW-1185">Reference proteome</keyword>
<reference evidence="1" key="1">
    <citation type="submission" date="2018-11" db="EMBL/GenBank/DDBJ databases">
        <authorList>
            <consortium name="Pathogen Informatics"/>
        </authorList>
    </citation>
    <scope>NUCLEOTIDE SEQUENCE</scope>
</reference>